<accession>A0A8X7CNM2</accession>
<gene>
    <name evidence="2" type="ORF">TNIN_30381</name>
</gene>
<evidence type="ECO:0000313" key="2">
    <source>
        <dbReference type="EMBL" id="GFY70462.1"/>
    </source>
</evidence>
<keyword evidence="1" id="KW-0812">Transmembrane</keyword>
<proteinExistence type="predicted"/>
<evidence type="ECO:0000256" key="1">
    <source>
        <dbReference type="SAM" id="Phobius"/>
    </source>
</evidence>
<dbReference type="AlphaFoldDB" id="A0A8X7CNM2"/>
<dbReference type="Proteomes" id="UP000886998">
    <property type="component" value="Unassembled WGS sequence"/>
</dbReference>
<feature type="transmembrane region" description="Helical" evidence="1">
    <location>
        <begin position="12"/>
        <end position="37"/>
    </location>
</feature>
<comment type="caution">
    <text evidence="2">The sequence shown here is derived from an EMBL/GenBank/DDBJ whole genome shotgun (WGS) entry which is preliminary data.</text>
</comment>
<keyword evidence="3" id="KW-1185">Reference proteome</keyword>
<protein>
    <submittedName>
        <fullName evidence="2">Uncharacterized protein</fullName>
    </submittedName>
</protein>
<keyword evidence="1" id="KW-1133">Transmembrane helix</keyword>
<name>A0A8X7CNM2_9ARAC</name>
<keyword evidence="1" id="KW-0472">Membrane</keyword>
<dbReference type="EMBL" id="BMAV01018268">
    <property type="protein sequence ID" value="GFY70462.1"/>
    <property type="molecule type" value="Genomic_DNA"/>
</dbReference>
<reference evidence="2" key="1">
    <citation type="submission" date="2020-08" db="EMBL/GenBank/DDBJ databases">
        <title>Multicomponent nature underlies the extraordinary mechanical properties of spider dragline silk.</title>
        <authorList>
            <person name="Kono N."/>
            <person name="Nakamura H."/>
            <person name="Mori M."/>
            <person name="Yoshida Y."/>
            <person name="Ohtoshi R."/>
            <person name="Malay A.D."/>
            <person name="Moran D.A.P."/>
            <person name="Tomita M."/>
            <person name="Numata K."/>
            <person name="Arakawa K."/>
        </authorList>
    </citation>
    <scope>NUCLEOTIDE SEQUENCE</scope>
</reference>
<sequence>MEIELSETATKILQFIVTMFPIGILDLIITAIVASIVKIGLLMYMFYTGVCDNGLPSWWTGVPRPRVSFRFRPRESAPERQIAVQQNAEAVREKTLALE</sequence>
<organism evidence="2 3">
    <name type="scientific">Trichonephila inaurata madagascariensis</name>
    <dbReference type="NCBI Taxonomy" id="2747483"/>
    <lineage>
        <taxon>Eukaryota</taxon>
        <taxon>Metazoa</taxon>
        <taxon>Ecdysozoa</taxon>
        <taxon>Arthropoda</taxon>
        <taxon>Chelicerata</taxon>
        <taxon>Arachnida</taxon>
        <taxon>Araneae</taxon>
        <taxon>Araneomorphae</taxon>
        <taxon>Entelegynae</taxon>
        <taxon>Araneoidea</taxon>
        <taxon>Nephilidae</taxon>
        <taxon>Trichonephila</taxon>
        <taxon>Trichonephila inaurata</taxon>
    </lineage>
</organism>
<dbReference type="OrthoDB" id="6436935at2759"/>
<evidence type="ECO:0000313" key="3">
    <source>
        <dbReference type="Proteomes" id="UP000886998"/>
    </source>
</evidence>